<evidence type="ECO:0000313" key="4">
    <source>
        <dbReference type="Proteomes" id="UP001055439"/>
    </source>
</evidence>
<sequence length="470" mass="51670">MDFFKSVFSADPDPAISQHSPVGSPHDEEDRAREDDRGSSGSPSPNSEASAGGVGWSFGGFIKTFASKSESVIQTYRRDLAEFGTGLKKETEAIQEAAARAVRNLPGSLEASASVAQESLESVGQALDDLGGSVWRGTAEIVSQGKEAILSMEAGADSADHHSTEPGRPSSSSSSRRYSRFEVQVLAMQSDASTFSEDPEDAEDFSEWRSGFDLAEKEEEIENLCYENGALDGLLNKLVPGVVNYETFWCRYYYRVHKLKQAEDARAKLVKRVISREEEEEELSWEVDDDEGEEEETNKEEKKQQNLNTKRHVIEVEKQEQQNDEELRSIMEPAAEHNPAEASQVENLGALEAKVDEGKASTAGYPENTESSFGHLTCKLDETLVPEGKAVAAGSSKDSDFSVISSQNSMPEEDDLGWDEIEDLGEHDENKAGGSSMSPVKVDLRKRFGAAEEDEDLSWDIEDEDEPSKP</sequence>
<dbReference type="EMBL" id="CP097510">
    <property type="protein sequence ID" value="URE38938.1"/>
    <property type="molecule type" value="Genomic_DNA"/>
</dbReference>
<dbReference type="OrthoDB" id="73788at2759"/>
<feature type="region of interest" description="Disordered" evidence="1">
    <location>
        <begin position="1"/>
        <end position="53"/>
    </location>
</feature>
<organism evidence="3 4">
    <name type="scientific">Musa troglodytarum</name>
    <name type="common">fe'i banana</name>
    <dbReference type="NCBI Taxonomy" id="320322"/>
    <lineage>
        <taxon>Eukaryota</taxon>
        <taxon>Viridiplantae</taxon>
        <taxon>Streptophyta</taxon>
        <taxon>Embryophyta</taxon>
        <taxon>Tracheophyta</taxon>
        <taxon>Spermatophyta</taxon>
        <taxon>Magnoliopsida</taxon>
        <taxon>Liliopsida</taxon>
        <taxon>Zingiberales</taxon>
        <taxon>Musaceae</taxon>
        <taxon>Musa</taxon>
    </lineage>
</organism>
<dbReference type="SMART" id="SM00751">
    <property type="entry name" value="BSD"/>
    <property type="match status" value="1"/>
</dbReference>
<feature type="region of interest" description="Disordered" evidence="1">
    <location>
        <begin position="389"/>
        <end position="470"/>
    </location>
</feature>
<evidence type="ECO:0000259" key="2">
    <source>
        <dbReference type="PROSITE" id="PS50858"/>
    </source>
</evidence>
<dbReference type="Gene3D" id="1.10.3970.10">
    <property type="entry name" value="BSD domain"/>
    <property type="match status" value="1"/>
</dbReference>
<feature type="compositionally biased region" description="Acidic residues" evidence="1">
    <location>
        <begin position="451"/>
        <end position="470"/>
    </location>
</feature>
<feature type="compositionally biased region" description="Acidic residues" evidence="1">
    <location>
        <begin position="280"/>
        <end position="298"/>
    </location>
</feature>
<dbReference type="Pfam" id="PF03909">
    <property type="entry name" value="BSD"/>
    <property type="match status" value="1"/>
</dbReference>
<feature type="compositionally biased region" description="Low complexity" evidence="1">
    <location>
        <begin position="39"/>
        <end position="51"/>
    </location>
</feature>
<dbReference type="InterPro" id="IPR005607">
    <property type="entry name" value="BSD_dom"/>
</dbReference>
<dbReference type="AlphaFoldDB" id="A0A9E7HXP3"/>
<keyword evidence="4" id="KW-1185">Reference proteome</keyword>
<protein>
    <submittedName>
        <fullName evidence="3">BSD domain-containing protein</fullName>
    </submittedName>
</protein>
<dbReference type="PANTHER" id="PTHR16019">
    <property type="entry name" value="SYNAPSE-ASSOCIATED PROTEIN"/>
    <property type="match status" value="1"/>
</dbReference>
<gene>
    <name evidence="3" type="ORF">MUK42_22152</name>
</gene>
<dbReference type="PROSITE" id="PS50858">
    <property type="entry name" value="BSD"/>
    <property type="match status" value="1"/>
</dbReference>
<evidence type="ECO:0000256" key="1">
    <source>
        <dbReference type="SAM" id="MobiDB-lite"/>
    </source>
</evidence>
<feature type="domain" description="BSD" evidence="2">
    <location>
        <begin position="208"/>
        <end position="260"/>
    </location>
</feature>
<feature type="compositionally biased region" description="Acidic residues" evidence="1">
    <location>
        <begin position="411"/>
        <end position="426"/>
    </location>
</feature>
<evidence type="ECO:0000313" key="3">
    <source>
        <dbReference type="EMBL" id="URE38938.1"/>
    </source>
</evidence>
<proteinExistence type="predicted"/>
<feature type="region of interest" description="Disordered" evidence="1">
    <location>
        <begin position="154"/>
        <end position="177"/>
    </location>
</feature>
<dbReference type="SUPFAM" id="SSF140383">
    <property type="entry name" value="BSD domain-like"/>
    <property type="match status" value="1"/>
</dbReference>
<dbReference type="InterPro" id="IPR035925">
    <property type="entry name" value="BSD_dom_sf"/>
</dbReference>
<name>A0A9E7HXP3_9LILI</name>
<dbReference type="InterPro" id="IPR051494">
    <property type="entry name" value="BSD_domain-containing"/>
</dbReference>
<accession>A0A9E7HXP3</accession>
<dbReference type="PANTHER" id="PTHR16019:SF5">
    <property type="entry name" value="BSD DOMAIN-CONTAINING PROTEIN 1"/>
    <property type="match status" value="1"/>
</dbReference>
<feature type="compositionally biased region" description="Basic and acidic residues" evidence="1">
    <location>
        <begin position="25"/>
        <end position="38"/>
    </location>
</feature>
<dbReference type="Proteomes" id="UP001055439">
    <property type="component" value="Chromosome 8"/>
</dbReference>
<dbReference type="GO" id="GO:0005737">
    <property type="term" value="C:cytoplasm"/>
    <property type="evidence" value="ECO:0007669"/>
    <property type="project" value="TreeGrafter"/>
</dbReference>
<feature type="region of interest" description="Disordered" evidence="1">
    <location>
        <begin position="336"/>
        <end position="373"/>
    </location>
</feature>
<reference evidence="3" key="1">
    <citation type="submission" date="2022-05" db="EMBL/GenBank/DDBJ databases">
        <title>The Musa troglodytarum L. genome provides insights into the mechanism of non-climacteric behaviour and enrichment of carotenoids.</title>
        <authorList>
            <person name="Wang J."/>
        </authorList>
    </citation>
    <scope>NUCLEOTIDE SEQUENCE</scope>
    <source>
        <tissue evidence="3">Leaf</tissue>
    </source>
</reference>
<feature type="region of interest" description="Disordered" evidence="1">
    <location>
        <begin position="280"/>
        <end position="308"/>
    </location>
</feature>